<name>I3NN63_9ACTN</name>
<reference evidence="1" key="1">
    <citation type="journal article" date="2012" name="J. Am. Chem. Soc.">
        <title>Characterization of yatakemycin gene cluster revealing a radical S-adenosylmethionine dependent methyltransferase and highlighting spirocyclopropane biosynthesis.</title>
        <authorList>
            <person name="Huang W."/>
            <person name="Xu H."/>
            <person name="Li Y."/>
            <person name="Zhang F."/>
            <person name="Chen X.Y."/>
            <person name="He Q.L."/>
            <person name="Igarashi Y."/>
            <person name="Tang G.L."/>
        </authorList>
    </citation>
    <scope>NUCLEOTIDE SEQUENCE</scope>
    <source>
        <strain evidence="1">TP-A2060</strain>
    </source>
</reference>
<organism evidence="1">
    <name type="scientific">Streptomyces sp. TP-A2060</name>
    <dbReference type="NCBI Taxonomy" id="991125"/>
    <lineage>
        <taxon>Bacteria</taxon>
        <taxon>Bacillati</taxon>
        <taxon>Actinomycetota</taxon>
        <taxon>Actinomycetes</taxon>
        <taxon>Kitasatosporales</taxon>
        <taxon>Streptomycetaceae</taxon>
        <taxon>Streptomyces</taxon>
    </lineage>
</organism>
<sequence>MRTAPDRTLERLGAQLEYALSRSPHYRQAWGAHRGRVLDDLADLRTLPFTTADAVDAAGPLGLTAVGHGRIARYAESRDTRGRVLGAAATAADLGRASAAMEEALRPHVRPDDLAFVAVPYELSGGAHDTDRALGALGAGVVGVGALSAVCPPERAIALMALLHPSVLVATPDRAVGTHHRLGAAGHDPRSVGLRAQLYVGGACAPAKTARVGALWGTSTAWAYGSTLTPAAGLPCALGTAHLTDTLYHAEVVDPDGQDPVPDGRPGELVLTTLAAEATPLLRFRTGDLVRLGGCGCGDPRPALEQHGRVEDRWSSPTGRALTAVELEQAALSVPGTGLYCVTGAVGGRPTARIDTAAPDVRQEVAEALRRLTGVVWQVDTADRRAFLDATERAGRRRIGLRDLEAV</sequence>
<dbReference type="SUPFAM" id="SSF56801">
    <property type="entry name" value="Acetyl-CoA synthetase-like"/>
    <property type="match status" value="1"/>
</dbReference>
<dbReference type="PANTHER" id="PTHR43845">
    <property type="entry name" value="BLR5969 PROTEIN"/>
    <property type="match status" value="1"/>
</dbReference>
<dbReference type="PANTHER" id="PTHR43845:SF1">
    <property type="entry name" value="BLR5969 PROTEIN"/>
    <property type="match status" value="1"/>
</dbReference>
<protein>
    <submittedName>
        <fullName evidence="1">YtkN</fullName>
    </submittedName>
</protein>
<proteinExistence type="predicted"/>
<dbReference type="AlphaFoldDB" id="I3NN63"/>
<evidence type="ECO:0000313" key="1">
    <source>
        <dbReference type="EMBL" id="ADZ13551.1"/>
    </source>
</evidence>
<dbReference type="EMBL" id="JF429418">
    <property type="protein sequence ID" value="ADZ13551.1"/>
    <property type="molecule type" value="Genomic_DNA"/>
</dbReference>
<dbReference type="InterPro" id="IPR042099">
    <property type="entry name" value="ANL_N_sf"/>
</dbReference>
<accession>I3NN63</accession>
<dbReference type="Gene3D" id="3.40.50.12780">
    <property type="entry name" value="N-terminal domain of ligase-like"/>
    <property type="match status" value="1"/>
</dbReference>